<reference evidence="2" key="1">
    <citation type="submission" date="2016-06" db="EMBL/GenBank/DDBJ databases">
        <authorList>
            <person name="Varghese N."/>
        </authorList>
    </citation>
    <scope>NUCLEOTIDE SEQUENCE [LARGE SCALE GENOMIC DNA]</scope>
    <source>
        <strain evidence="2">DSM 45344</strain>
    </source>
</reference>
<keyword evidence="2" id="KW-1185">Reference proteome</keyword>
<dbReference type="STRING" id="307121.GA0070620_3424"/>
<dbReference type="Proteomes" id="UP000199393">
    <property type="component" value="Chromosome I"/>
</dbReference>
<dbReference type="OrthoDB" id="4283397at2"/>
<gene>
    <name evidence="1" type="ORF">GA0070620_3424</name>
</gene>
<accession>A0A1C3N5R1</accession>
<organism evidence="1 2">
    <name type="scientific">Micromonospora krabiensis</name>
    <dbReference type="NCBI Taxonomy" id="307121"/>
    <lineage>
        <taxon>Bacteria</taxon>
        <taxon>Bacillati</taxon>
        <taxon>Actinomycetota</taxon>
        <taxon>Actinomycetes</taxon>
        <taxon>Micromonosporales</taxon>
        <taxon>Micromonosporaceae</taxon>
        <taxon>Micromonospora</taxon>
    </lineage>
</organism>
<evidence type="ECO:0000313" key="1">
    <source>
        <dbReference type="EMBL" id="SBV27893.1"/>
    </source>
</evidence>
<dbReference type="RefSeq" id="WP_091592078.1">
    <property type="nucleotide sequence ID" value="NZ_JBHRWG010000004.1"/>
</dbReference>
<dbReference type="EMBL" id="LT598496">
    <property type="protein sequence ID" value="SBV27893.1"/>
    <property type="molecule type" value="Genomic_DNA"/>
</dbReference>
<dbReference type="AlphaFoldDB" id="A0A1C3N5R1"/>
<protein>
    <submittedName>
        <fullName evidence="1">Uncharacterized protein</fullName>
    </submittedName>
</protein>
<sequence length="188" mass="21893">MSTDALLEEGDLRVRLEYDEFFGDIRAYQDGLPHELRTFDPYSYGRDRRDAREVGGPLFDDWAWMLRRSQWREDPEGWATKVIRRWVQMQGGVSDIVGRRLFYLLPEDAGNTDPDLLKRQLDGGIAEIHAWENGEVYGYVVERLTEWVQKDKPSETRTTWESEDSCGGYIGYEHAVEAATEAFEYAKL</sequence>
<name>A0A1C3N5R1_9ACTN</name>
<evidence type="ECO:0000313" key="2">
    <source>
        <dbReference type="Proteomes" id="UP000199393"/>
    </source>
</evidence>
<proteinExistence type="predicted"/>